<dbReference type="GO" id="GO:0071691">
    <property type="term" value="P:cardiac muscle thin filament assembly"/>
    <property type="evidence" value="ECO:0007669"/>
    <property type="project" value="TreeGrafter"/>
</dbReference>
<feature type="domain" description="SH3" evidence="6">
    <location>
        <begin position="6033"/>
        <end position="6092"/>
    </location>
</feature>
<dbReference type="FunFam" id="2.30.30.40:FF:000007">
    <property type="entry name" value="nebulin isoform X1"/>
    <property type="match status" value="1"/>
</dbReference>
<dbReference type="Pfam" id="PF00880">
    <property type="entry name" value="Nebulin"/>
    <property type="match status" value="54"/>
</dbReference>
<evidence type="ECO:0000256" key="1">
    <source>
        <dbReference type="ARBA" id="ARBA00022443"/>
    </source>
</evidence>
<dbReference type="GeneTree" id="ENSGT00940000154533"/>
<keyword evidence="1 4" id="KW-0728">SH3 domain</keyword>
<dbReference type="InterPro" id="IPR013998">
    <property type="entry name" value="Nebulin-like"/>
</dbReference>
<evidence type="ECO:0000256" key="3">
    <source>
        <dbReference type="ARBA" id="ARBA00023203"/>
    </source>
</evidence>
<keyword evidence="2" id="KW-0677">Repeat</keyword>
<reference evidence="7" key="3">
    <citation type="submission" date="2025-09" db="UniProtKB">
        <authorList>
            <consortium name="Ensembl"/>
        </authorList>
    </citation>
    <scope>IDENTIFICATION</scope>
</reference>
<accession>A0A3P8USH8</accession>
<keyword evidence="8" id="KW-1185">Reference proteome</keyword>
<dbReference type="InterPro" id="IPR035629">
    <property type="entry name" value="Nebulin_SH3"/>
</dbReference>
<dbReference type="InterPro" id="IPR055297">
    <property type="entry name" value="NEBU/NEBL"/>
</dbReference>
<feature type="region of interest" description="Disordered" evidence="5">
    <location>
        <begin position="5953"/>
        <end position="5979"/>
    </location>
</feature>
<dbReference type="Pfam" id="PF14604">
    <property type="entry name" value="SH3_9"/>
    <property type="match status" value="1"/>
</dbReference>
<dbReference type="GO" id="GO:0051015">
    <property type="term" value="F:actin filament binding"/>
    <property type="evidence" value="ECO:0007669"/>
    <property type="project" value="InterPro"/>
</dbReference>
<evidence type="ECO:0000256" key="4">
    <source>
        <dbReference type="PROSITE-ProRule" id="PRU00192"/>
    </source>
</evidence>
<reference evidence="7 8" key="1">
    <citation type="journal article" date="2014" name="Nat. Genet.">
        <title>Whole-genome sequence of a flatfish provides insights into ZW sex chromosome evolution and adaptation to a benthic lifestyle.</title>
        <authorList>
            <person name="Chen S."/>
            <person name="Zhang G."/>
            <person name="Shao C."/>
            <person name="Huang Q."/>
            <person name="Liu G."/>
            <person name="Zhang P."/>
            <person name="Song W."/>
            <person name="An N."/>
            <person name="Chalopin D."/>
            <person name="Volff J.N."/>
            <person name="Hong Y."/>
            <person name="Li Q."/>
            <person name="Sha Z."/>
            <person name="Zhou H."/>
            <person name="Xie M."/>
            <person name="Yu Q."/>
            <person name="Liu Y."/>
            <person name="Xiang H."/>
            <person name="Wang N."/>
            <person name="Wu K."/>
            <person name="Yang C."/>
            <person name="Zhou Q."/>
            <person name="Liao X."/>
            <person name="Yang L."/>
            <person name="Hu Q."/>
            <person name="Zhang J."/>
            <person name="Meng L."/>
            <person name="Jin L."/>
            <person name="Tian Y."/>
            <person name="Lian J."/>
            <person name="Yang J."/>
            <person name="Miao G."/>
            <person name="Liu S."/>
            <person name="Liang Z."/>
            <person name="Yan F."/>
            <person name="Li Y."/>
            <person name="Sun B."/>
            <person name="Zhang H."/>
            <person name="Zhang J."/>
            <person name="Zhu Y."/>
            <person name="Du M."/>
            <person name="Zhao Y."/>
            <person name="Schartl M."/>
            <person name="Tang Q."/>
            <person name="Wang J."/>
        </authorList>
    </citation>
    <scope>NUCLEOTIDE SEQUENCE</scope>
</reference>
<dbReference type="OMA" id="KYHAGYR"/>
<dbReference type="PROSITE" id="PS51216">
    <property type="entry name" value="NEBULIN"/>
    <property type="match status" value="102"/>
</dbReference>
<dbReference type="SMART" id="SM00326">
    <property type="entry name" value="SH3"/>
    <property type="match status" value="1"/>
</dbReference>
<dbReference type="SMART" id="SM00227">
    <property type="entry name" value="NEBU"/>
    <property type="match status" value="162"/>
</dbReference>
<reference evidence="7" key="2">
    <citation type="submission" date="2025-08" db="UniProtKB">
        <authorList>
            <consortium name="Ensembl"/>
        </authorList>
    </citation>
    <scope>IDENTIFICATION</scope>
</reference>
<dbReference type="InterPro" id="IPR036028">
    <property type="entry name" value="SH3-like_dom_sf"/>
</dbReference>
<sequence>KFMTPYLAHSQKMLEQFSHNKYRQAYDLSRGTPPCVETETPEMIRIRKAQEQLSEVKYRMEGNRARTTSMYDGEAKEIAHVKRVSELISKVLYRQKWDETKDRYLLPPDAPELVLAVKNAANYSNKLYKEAWEEEKTMFCPYSDSPELRRVAKAQEVLSDIQYKKGHHERKAKYTSLADPPEMVIAKIADQQRSDLKYKEDYNKNVKGQWCETPYFDVATARVAMENLSHRKYTQDFEDTKDQIYFMQTETPVYDTNKKARIAASEVQYKKDYEKTKAKSDYNTLPATENPLLRQLRYAGTILSDKVYKDNYEKSRGFSINYCDTPKFQMDSVLKRFSDTHYKDKYENEVKGHYIGSYEDLYMLHCQKVEEMKKDQLYKADYEDMKTRCFFPQTVTPEYEASKKLDDCKDKVYRKHPDKVKFTQVTDSPVMVQAAINAQQLSDLNYKAHYEEMKVKYSLPPDFPFFVQSRANAFNLSDVKKQGQKVKYKKEFEKNKGKMVGALSINDDPKILHSVHVAKIQSDREYKKHYEKQKTKYHTPLDMMSVTLAKKSQGIASMTGYRKISPNYFLPYDSVLLDLAKKANVIQSNNEYKADYNAYTKGTPWIPYGSMDVEKAKKAGEILSERKYRQHPDTVPFTAIYDHPVMMQAKVNQLQRSDRFYKSGLEEIHQKYSLPPDIPELQQAKCNAYNISKNYYKMAWEDLIAKGYDLKPDAISVIAAKAARHAASDVQYKKAYNKARGHHVGFRSLQDDPLLVHYMQVAKMQSEKNYKKDYHKAKLKYHSPVDMISLAHAKHASKVQTNAGYKQHHHNYCLLPGAMNLELARNMNFIASDVNYKQEYESYVKGVGWVPIGSLDVEKAKAASAALDERKYRQHPDTLKFTSPVDSMSMELAKTNSRNLNMVNYRASGEKFMHTYHLPADTPELLQARYNACNISQNFYKYEHRQDLLKGHHVKEDAISVVAARSSRDIASNYKYKLAYEKARGHHVGFRSLQDDPLLVHYMQVAKMQSEKNYKKDYHKSKLKYHTPVDMLSVVHAKQASKVQTMTGYKQIPHSFLLLPDNLHLQRCRNMMDIQSDNVYKSEYTNYYKGSGWVPIGSLDVEKAKTAKAALDEHGYRQHPSTLKHTSKTDAMNMVLAMTNSKQMDQAAYKASGEKFMHTYHLPFIQAKFNAQSLSEVRTQLIYAIPVLAARSATNIASNYKYKLAFEKARGHHVGFRSLQDDPLLVHYMEVAKMQSEKNYKKDYHKSKLKYHTPVDMLSVVHAKHASKAQTMTGYKQIPHSFLLLPDNLHLQRCRNMNLQSSDWDYKSEYNNYIKGIGWVPIGSLGVETAKIGGQILSDHRYRTHPSNHKFSKLMDSMDLTLASANNQIMNKVNPNLKLDSEIVLAKANALNMSNKLYKAGVVQMANKGHHLKEDAIPVLAARSATNIASNYKYKLAFEKARGHHVGFRSLQDDPLLVHYMEVAKMQSEKNYKKDYHKTKLKYHTPVDMLSVVHAKQASKVQTMTGYKQIPHSFLLLPDNLHLQRCRNMNLQSSDWDYKSEYNNYIKGIGWVPIGSLGVETAKIGGQILSDHRYRTHPSNHKFSKLMDSMDLTLASANNQIMNKKAYTAAWDTDKTKVHIMPDSPEIVLAKANALNMSNKLYKAGVVAMANKGHNLKADAISILAAKTGTTIASNYKYKLAYEKARGHHVGFRSLQDDPLLVHYMEVAKMQSEKNYKKDYHKSKLKYHTPVDMWSVVHAKESSKVQTMTGYKQVISHYTVLPDAMNFQLARNMQFIASDNMYKSEYESYMKGIGWVPIGSLDVEKAKLADRIFSEKRYRQHPSNLKFTKDMQSMDLTLATANNQIMDKKSYTKAWDTDKTSVHVMPDAINIVLAKENKKNYSEKLYKLDNELAKKKGHHLRADAISVQAAKASTTIASDYKYKTGYRKQVGHHIGARSVQDDPLLMLALNSAKIASDALYKKDFNKSKTRFHLPVDMLILELAKKCQIQVNHANYITRLHNWTCLPDSNDVVLARRAYDLQSDAVYKEDQKLMQGIGWVPIGSLDVEKAKKAAEILSEAKYRQHPSNYKFKLTTEDMPMALAKANANNMNKQSYTKAWDKDKTTIHIMPDAMDVVLAKANKANYSLKLYKQANEDAKKKGYDMRQDAISIKAAKASRDIASDYKYKTGYRKQVGHHIGARSVQDDPLMVLAVNSAKIASDALYKKDFNKSKTKFHLPVDMLNLELAKKCQIQVNDFNYRTPLPQWPCLPDSNDVVQARLAYDLQSDAVYKSDLKWLQGIGWVPIGSLDVEKAKKAADVLSERKYRQHPSNYKFKLTTEDMPMALAKANANIMNKKSYTEAWDNVKTNIHVMPDAMDVLLAKANNVNYSYKKYKQANEDSKKKGYDMREDAISIKAAKASRDIASDYKYKTGYRKQVGHHIGARSVQDDPLMVLAVNSAKIASDALYKKDFNKSKTKFHLPVDMLNLELAKKCQIQVNDFNYRTHLHQWTCLPDSNDVVQARLAYDLQSDAVYKADMKWLQGTGWVPIGSLDVEKAKKAADVLSERKYRQHPSNYKFKLTTEDMPMALAKANAHTINKKLYTEAWDSAKTKIHLMPDAMDVVLAKANNVNYSYKRYKQAHEDSKKKGYDMRQDAISILAAKASRDIASDYKYKTGYRKQVGHHIGARSVQDDTLMVLAVNSAKIASDVLYKKDFNKSKTRFHLPVDMLNLELAKKCQIQVNDFNYRTHLHNWTCLPDSNDVVQARLAYDLQSDAVYKADMKWLQGIGWVPIGSLDVEKAKKAADVLSERKYRQHPSSVPFTSLNDAMNLVLAKNNAQTMNKRLYTEAWEREKTKIHIMPDTPEIILSLQNSINVSQKLYKQGFEADIRKGYWLPPDSVSVKAAKASRDIVSDYKYKQGYRKQVGHHIGARCVQDDPLIMLALNSAKIASEVLYKKDFNQSKTKFHLPVDMLNLELAKKCQIQVNDFNYRTHLHQWTCLPDSNDVVQARKAYNLQSDAVYKADMDEVVGVGWVPIGSLDVLKAKNAANILSERLYRDKLGKHKYKTDMSSMPMVLAKTNADIINKRNYIAAWESDKLKIHVPPDTPEILLSRANAYNISKKVYREAVEEIFRKGHDYRHDAVSVIAAKHARDIISDYKYKTGYRKQVGHHIGARCVEEDPLIMLAMNSVKIASDVLYKKDFNKSKTKFHLPVDMLNLELAKKCQIQVNDFNYRTHLHNWTCLPDSNDVVQARKAYNLQSDAVYKADMEWIKGCGWVPIGSVDVEKAKKAAEILSERGYRQHPSLFKFTAQTTDMPYALAQANAQVMNKRAYIAAWESDKTNLHIMPDTPEIMLSKQNKLNYSLKAYREGFVNAINKGYFLPKDAVSVVAAKASRDIVSDYKYKAGFRKQCGHHIGALSVKDDPQIMLAAHFAKIFSDNIYKKDFHKTKTKYNLPGDMVALAMAKKCQQQVNDFNYRTYLHQWTCLPDSTDVVQARKVYALQSDAVYKADLEWLKGCGWSPQDCIDVLKVRNAQNILNERLYRQPPSTVKFTSVVDLPAIVLSKQNSDILSDRKYREVWDKDKLIIHLPNDTPTFELSKANSINISNKLYTKAWDEQKARAYHVKQDAVSVLKAKASRDIISDYKYKAGYRRQQGHHIGARCVQDDPLIMLALNSAKIASDALYKKDFNKSKTKFNLPVDMLNLELAKKCQIQVNDFNYRTRLHQWTCLPDSNDVVQARKAYDLQSDAVYKADMEWIRGCGWMPHECVDVMKVKHAQKILAERGYRVKLDKQEYTVPTDRVDLVCAKNAAQVLNEAKYREAWNQDKTKYSLVDTPLMATAREVAKNIHPHLYTQAWDNVKATGYYMPGDAVPIKNCISMSKVQSQHKYLESYRKQQGHHIGARCVEEDPLIMLAMNSVKIASDVLYKKDFNKSKTKYHLPADMLTLELAKKCQNQVNDFNYRTRLHQWTCLPDSNDVVQARKIYDLQSDNVYKADLEWIRGCGWVAADSVEHNKVKKAQEILNDRLYKQGAKDAHSNFTLIVDRPEIILAKINAANLSDLKYKETFNAEKGHYIGSEDTPQLAHSREAAKILSLVKYKDTHEKAKGHYMAETLVDFPEVVRCGQQEKNKGLRLYHKDYHGNKTKIHIPSDVIANQVAKRCQDMLSDVLYRTYLHQWTCPPEQQEAIRARKNNEILSDVFYKEDMNWIKGIGCYAWDTPEIIRAKKSYDMQSDRKYREEAKKEFNNYSIVTDTPVYVTAILGSTWASELNYREAYHKEKHLYTTVLDTYDYARCHNFKEFFSNKNYTSAWDKIKATSYQIPPDSNALQHAKQQKVILSSVKYKEDYEKYKTLYSLPKSLQDDPATARCVRVGKLVLDRLYKENYEKTKAKNHIPPDMLEILAAGKTQSIVSGIHYRKYLHQWLCVPDIPVYAHARKVNEQLSDVFYKDDLNWLRGIGCYAWDTPEILRVKQAGEIRSESKYRAKGIQDLQNFTVVTDTPVYETAKQSAVNLSDLNYRYDYHANVKGTNTSPAVTVESQRARLANEIQSDILYKEANKNFMPTGFSLPHDTPLIKQVKLNSLNTSDVKYKEAYEMTKAKAYTIHPEGVNFVGARKAHKIVNDRLYRELYHKNKDKIHTTYETPDIKQVKNNQMHLSDLWYKEKYNNSKGQLISLPITPQLIHCSHVNEITSELKYKEDLQWLRGVGCFLYNTPEMVRLRNITQFNENYPIDAKKNLSKFSVVLDTPEYKRVTELKTHMSSMIYKAQSKEEMGKVSTPGDAVEFKRAKWAQKLTNKYLYTDLAAKERAHFTQEIETPHMRHARKIKVVYSDNKYKEQYEKMKHRYTAIADTPLLIRAKKSYLQSSDLRYKETFQLSRGHYRTVKDALDIVYHRRVTDDISEVKYREKYISTLGTWKSIPDRPEFFFNRIVNDNVSNNKYKEDLEWLKGIGCYVWDTPDLQLADKNKSLYSQREYKASFEKNRGNFKYTSDTPFFNTAKFASTLINDRSYRANYEKTKDKYTVTTEDPRYQLARENRKIQSQKLYKSTAKHLLKSGCNELRRPDILTAMFQTAIGSKWRYREQYERAKDKFTSILETPEYEAHRRSKKIGDIIYRMEYNKTKAKGYTLPYDTPHQLHMKKVKEITSNLKYKEVYEKSKAQINMDPEAHSIRAAKEAYRNITNLDYKKKYEATKAKWNWTTDRPDFLNAAKNSMQQSDVEYKYDKEMLKGCVIPVTDDKLMLLRLQNSEMASEVKYKLKYEKAKGHYLPVMDTPQILHAKSVKLLSSETKYKEASKKERQSGDFTTMSETRDTAHSKNVNKLVSKTLYKAKFEKEKGKSEYNNMTVPPDVQHAIDVAKCQSSLQYKKNAKANLSYTTVVDRPDIRKATQAAKLISGIGYRDKAREEASRGGSLTYRPDITLATEVSKLTSQVEARPSLHGAASIDTPQMRHIKKMSALTSDIKYKEKFDKEVKGKKPQFDLKDTKIYKIMKDANVLASEVKYKGDLKKIHKPVTDMAESLSMQHSLSTSKLASSYCYKKKFEESKGHYHMIADTPEQLHHKEASELQSNVKYKEKYEKEKGKAMMDFETPTYLTAKEAQHMQSQKDYKKDYEENMRGKNLSGLEVTPAMLHVRHATKIASEKVYRRDLEEGVKGKGLTVLEETPELMRAKNATQILCEREYKKSLEQEIKGKGMMALATDTPDFQRARNATDILSQTKYKHIAEMDRANYTTVIDTPDIIHAQQMKNMVSQKKYREDAEKTMSHYVPVLDTPEMQRVRENQKNFSTLQYQLDHKNIKGKVSSVADTPELQRVKENTKNFSLVLYKDSSIKGTPVVFTPEMERVKRNQENISSVLYSDSFRKQVQGKAAFVLDTPEMRRVRETQRIISGVRYHEDFEKSKGSFTATTSDLVTDRVKKNMQDFSDINYRGIQRRVVEMERRRAIEHDHETITDLRVWRTNPGSVFDYDPAEDNIQSRSLHMMSVQAQRRSKEHSRSTSALSGVADEKSEVSQDVDHHMSLYSNGFMTTSLGYQQAKTVELQQRSSSVATQQTTVSSIPSHPSTTGKTVRAMYDYAAADNDEVSFKDGDVIVNVQSIDEGWMYGTVQRTGKTGMLPANYIEAV</sequence>
<dbReference type="Proteomes" id="UP000265120">
    <property type="component" value="Chromosome 16"/>
</dbReference>
<dbReference type="CDD" id="cd11933">
    <property type="entry name" value="SH3_Nebulin_C"/>
    <property type="match status" value="1"/>
</dbReference>
<proteinExistence type="predicted"/>
<name>A0A3P8USH8_CYNSE</name>
<dbReference type="PROSITE" id="PS50002">
    <property type="entry name" value="SH3"/>
    <property type="match status" value="1"/>
</dbReference>
<evidence type="ECO:0000313" key="8">
    <source>
        <dbReference type="Proteomes" id="UP000265120"/>
    </source>
</evidence>
<dbReference type="STRING" id="244447.ENSCSEP00000005317"/>
<dbReference type="PRINTS" id="PR00510">
    <property type="entry name" value="NEBULIN"/>
</dbReference>
<dbReference type="PRINTS" id="PR00452">
    <property type="entry name" value="SH3DOMAIN"/>
</dbReference>
<dbReference type="GO" id="GO:0030018">
    <property type="term" value="C:Z disc"/>
    <property type="evidence" value="ECO:0007669"/>
    <property type="project" value="InterPro"/>
</dbReference>
<dbReference type="InterPro" id="IPR001452">
    <property type="entry name" value="SH3_domain"/>
</dbReference>
<dbReference type="InParanoid" id="A0A3P8USH8"/>
<protein>
    <submittedName>
        <fullName evidence="7">Nebulin</fullName>
    </submittedName>
</protein>
<evidence type="ECO:0000256" key="5">
    <source>
        <dbReference type="SAM" id="MobiDB-lite"/>
    </source>
</evidence>
<keyword evidence="3" id="KW-0009">Actin-binding</keyword>
<organism evidence="7 8">
    <name type="scientific">Cynoglossus semilaevis</name>
    <name type="common">Tongue sole</name>
    <dbReference type="NCBI Taxonomy" id="244447"/>
    <lineage>
        <taxon>Eukaryota</taxon>
        <taxon>Metazoa</taxon>
        <taxon>Chordata</taxon>
        <taxon>Craniata</taxon>
        <taxon>Vertebrata</taxon>
        <taxon>Euteleostomi</taxon>
        <taxon>Actinopterygii</taxon>
        <taxon>Neopterygii</taxon>
        <taxon>Teleostei</taxon>
        <taxon>Neoteleostei</taxon>
        <taxon>Acanthomorphata</taxon>
        <taxon>Carangaria</taxon>
        <taxon>Pleuronectiformes</taxon>
        <taxon>Pleuronectoidei</taxon>
        <taxon>Cynoglossidae</taxon>
        <taxon>Cynoglossinae</taxon>
        <taxon>Cynoglossus</taxon>
    </lineage>
</organism>
<dbReference type="Ensembl" id="ENSCSET00000005376.1">
    <property type="protein sequence ID" value="ENSCSEP00000005317.1"/>
    <property type="gene ID" value="ENSCSEG00000003369.1"/>
</dbReference>
<dbReference type="InterPro" id="IPR000900">
    <property type="entry name" value="Nebulin_repeat"/>
</dbReference>
<dbReference type="PANTHER" id="PTHR11039">
    <property type="entry name" value="NEBULIN"/>
    <property type="match status" value="1"/>
</dbReference>
<dbReference type="PANTHER" id="PTHR11039:SF37">
    <property type="entry name" value="NEBULIN"/>
    <property type="match status" value="1"/>
</dbReference>
<dbReference type="SUPFAM" id="SSF50044">
    <property type="entry name" value="SH3-domain"/>
    <property type="match status" value="1"/>
</dbReference>
<evidence type="ECO:0000313" key="7">
    <source>
        <dbReference type="Ensembl" id="ENSCSEP00000005317.1"/>
    </source>
</evidence>
<evidence type="ECO:0000256" key="2">
    <source>
        <dbReference type="ARBA" id="ARBA00022737"/>
    </source>
</evidence>
<dbReference type="Gene3D" id="2.30.30.40">
    <property type="entry name" value="SH3 Domains"/>
    <property type="match status" value="1"/>
</dbReference>
<evidence type="ECO:0000259" key="6">
    <source>
        <dbReference type="PROSITE" id="PS50002"/>
    </source>
</evidence>